<name>A0ACC6QPZ7_9ACTN</name>
<protein>
    <submittedName>
        <fullName evidence="1">Endonuclease/exonuclease/phosphatase family protein</fullName>
    </submittedName>
</protein>
<dbReference type="EMBL" id="JBBKAI010000002">
    <property type="protein sequence ID" value="MEJ8659912.1"/>
    <property type="molecule type" value="Genomic_DNA"/>
</dbReference>
<keyword evidence="2" id="KW-1185">Reference proteome</keyword>
<accession>A0ACC6QPZ7</accession>
<comment type="caution">
    <text evidence="1">The sequence shown here is derived from an EMBL/GenBank/DDBJ whole genome shotgun (WGS) entry which is preliminary data.</text>
</comment>
<organism evidence="1 2">
    <name type="scientific">Streptomyces pratisoli</name>
    <dbReference type="NCBI Taxonomy" id="3139917"/>
    <lineage>
        <taxon>Bacteria</taxon>
        <taxon>Bacillati</taxon>
        <taxon>Actinomycetota</taxon>
        <taxon>Actinomycetes</taxon>
        <taxon>Kitasatosporales</taxon>
        <taxon>Streptomycetaceae</taxon>
        <taxon>Streptomyces</taxon>
    </lineage>
</organism>
<proteinExistence type="predicted"/>
<keyword evidence="1" id="KW-0378">Hydrolase</keyword>
<evidence type="ECO:0000313" key="2">
    <source>
        <dbReference type="Proteomes" id="UP001375539"/>
    </source>
</evidence>
<keyword evidence="1" id="KW-0255">Endonuclease</keyword>
<sequence length="476" mass="49835">MSPFRNAASGGSALSLLSPTSPREGDRLTFRWTTDAPHAKNWIGIYDGDRKPGVGSSLVWSYVTDASGDTTLDTTGLGEGTYTAYLLAKDGYDILARTEPFTVAFRPPVTPPHCVVDSFTTGACAPGTRVSVALGPLWIRPEGNASGTPSFRRLTGNSWLGVSSDGKVTGIASAGPRSRPARITVAVKDSAGGTDTVTVQVPVRPVSARPRLTVASLNLWDAAGNVADAHEKLLRLILGQGLDAVALQETGGTAARPLADALGWYACDSAAGVGLISRFPLSDITSPPTADVPAVAATLRLPGGRNVRLWGAQLDEAAYGPYALRAGHTPAEVEAAELRTVRHRQTGALLAAMRSDLAASRTAPVILAAGLASPSHLDRKGRGAVRWPVTVALGRAGLTDAFRDEHPNAAREPGVTWSPARGDEPQDRIDQVQYAGPLRVQGAYTLCTGWPRPVPDSAGNSWPSDHAAPAVTFSLR</sequence>
<evidence type="ECO:0000313" key="1">
    <source>
        <dbReference type="EMBL" id="MEJ8659912.1"/>
    </source>
</evidence>
<dbReference type="Proteomes" id="UP001375539">
    <property type="component" value="Unassembled WGS sequence"/>
</dbReference>
<gene>
    <name evidence="1" type="ORF">WKI58_25850</name>
</gene>
<keyword evidence="1" id="KW-0540">Nuclease</keyword>
<reference evidence="1" key="1">
    <citation type="submission" date="2024-03" db="EMBL/GenBank/DDBJ databases">
        <title>Novel Streptomyces species of biotechnological and ecological value are a feature of Machair soil.</title>
        <authorList>
            <person name="Prole J.R."/>
            <person name="Goodfellow M."/>
            <person name="Allenby N."/>
            <person name="Ward A.C."/>
        </authorList>
    </citation>
    <scope>NUCLEOTIDE SEQUENCE</scope>
    <source>
        <strain evidence="1">MS1.AVA.4</strain>
    </source>
</reference>